<dbReference type="Pfam" id="PF13193">
    <property type="entry name" value="AMP-binding_C"/>
    <property type="match status" value="1"/>
</dbReference>
<reference evidence="3 4" key="1">
    <citation type="submission" date="2016-11" db="EMBL/GenBank/DDBJ databases">
        <authorList>
            <person name="Jaros S."/>
            <person name="Januszkiewicz K."/>
            <person name="Wedrychowicz H."/>
        </authorList>
    </citation>
    <scope>NUCLEOTIDE SEQUENCE [LARGE SCALE GENOMIC DNA]</scope>
    <source>
        <strain evidence="3 4">DSM 46144</strain>
    </source>
</reference>
<dbReference type="InterPro" id="IPR025110">
    <property type="entry name" value="AMP-bd_C"/>
</dbReference>
<dbReference type="Gene3D" id="3.30.300.30">
    <property type="match status" value="1"/>
</dbReference>
<evidence type="ECO:0000313" key="3">
    <source>
        <dbReference type="EMBL" id="SHN75874.1"/>
    </source>
</evidence>
<dbReference type="RefSeq" id="WP_073260178.1">
    <property type="nucleotide sequence ID" value="NZ_FRCS01000007.1"/>
</dbReference>
<dbReference type="GO" id="GO:0016878">
    <property type="term" value="F:acid-thiol ligase activity"/>
    <property type="evidence" value="ECO:0007669"/>
    <property type="project" value="UniProtKB-ARBA"/>
</dbReference>
<feature type="domain" description="AMP-binding enzyme C-terminal" evidence="2">
    <location>
        <begin position="407"/>
        <end position="477"/>
    </location>
</feature>
<gene>
    <name evidence="3" type="ORF">SAMN05443668_107403</name>
</gene>
<feature type="domain" description="AMP-dependent synthetase/ligase" evidence="1">
    <location>
        <begin position="13"/>
        <end position="365"/>
    </location>
</feature>
<dbReference type="Proteomes" id="UP000184440">
    <property type="component" value="Unassembled WGS sequence"/>
</dbReference>
<dbReference type="PANTHER" id="PTHR43767:SF1">
    <property type="entry name" value="NONRIBOSOMAL PEPTIDE SYNTHASE PES1 (EUROFUNG)-RELATED"/>
    <property type="match status" value="1"/>
</dbReference>
<dbReference type="InterPro" id="IPR050237">
    <property type="entry name" value="ATP-dep_AMP-bd_enzyme"/>
</dbReference>
<dbReference type="PANTHER" id="PTHR43767">
    <property type="entry name" value="LONG-CHAIN-FATTY-ACID--COA LIGASE"/>
    <property type="match status" value="1"/>
</dbReference>
<dbReference type="Pfam" id="PF00501">
    <property type="entry name" value="AMP-binding"/>
    <property type="match status" value="1"/>
</dbReference>
<keyword evidence="4" id="KW-1185">Reference proteome</keyword>
<dbReference type="SUPFAM" id="SSF56801">
    <property type="entry name" value="Acetyl-CoA synthetase-like"/>
    <property type="match status" value="1"/>
</dbReference>
<dbReference type="Gene3D" id="3.40.50.12780">
    <property type="entry name" value="N-terminal domain of ligase-like"/>
    <property type="match status" value="1"/>
</dbReference>
<dbReference type="EMBL" id="FRCS01000007">
    <property type="protein sequence ID" value="SHN75874.1"/>
    <property type="molecule type" value="Genomic_DNA"/>
</dbReference>
<proteinExistence type="predicted"/>
<dbReference type="OrthoDB" id="3444674at2"/>
<organism evidence="3 4">
    <name type="scientific">Cryptosporangium aurantiacum</name>
    <dbReference type="NCBI Taxonomy" id="134849"/>
    <lineage>
        <taxon>Bacteria</taxon>
        <taxon>Bacillati</taxon>
        <taxon>Actinomycetota</taxon>
        <taxon>Actinomycetes</taxon>
        <taxon>Cryptosporangiales</taxon>
        <taxon>Cryptosporangiaceae</taxon>
        <taxon>Cryptosporangium</taxon>
    </lineage>
</organism>
<sequence>MTLGDRIAAVTALEPDRPAIDYQGRWVSWGELGAIAGAVAAHVPEPGTRVAVLLRNSPASVGIVLGVLRAGGCVVTVNPHRGAERVRAELTELGAPIVAGQPDDVRDHPGATLAVDASLEVRALRPGSRGASAALRPGSRGVSAALRPGVAVQMLTSGTTGPPKRIDLTYDTLERVFAGAKHYEGSRDARVRLRSGIAVVNAPLVHLGGLFRVLQCVLDGRSFALLERFTVEAWADAVRRHRPATVSLVPAALRMVLDADLDRADLSSVRSVICGTAPLSPDDADAFTAKYGVPVLVSYAATEFGGGVAGWNLADHQQYWATKRGSVGRAHPGCALRVVSAETGAALPPDQPGLLEVRAAQLGSGDEWIRTTDLARIDADGFVWILGRADQAIIRGGFKILPDDVRAVLEQHPAVRAAAVVGRADRRLGAVPVAAVEIRTPVTSDDLLAHASAQLAPYERPVEIRIVDALPRTPSAKVDLTAVRGLLR</sequence>
<name>A0A1M7TYU0_9ACTN</name>
<evidence type="ECO:0000313" key="4">
    <source>
        <dbReference type="Proteomes" id="UP000184440"/>
    </source>
</evidence>
<evidence type="ECO:0000259" key="2">
    <source>
        <dbReference type="Pfam" id="PF13193"/>
    </source>
</evidence>
<protein>
    <submittedName>
        <fullName evidence="3">Acyl-CoA synthetase (AMP-forming)/AMP-acid ligase II</fullName>
    </submittedName>
</protein>
<dbReference type="InterPro" id="IPR042099">
    <property type="entry name" value="ANL_N_sf"/>
</dbReference>
<dbReference type="STRING" id="134849.SAMN05443668_107403"/>
<keyword evidence="3" id="KW-0436">Ligase</keyword>
<evidence type="ECO:0000259" key="1">
    <source>
        <dbReference type="Pfam" id="PF00501"/>
    </source>
</evidence>
<accession>A0A1M7TYU0</accession>
<dbReference type="InterPro" id="IPR045851">
    <property type="entry name" value="AMP-bd_C_sf"/>
</dbReference>
<dbReference type="AlphaFoldDB" id="A0A1M7TYU0"/>
<dbReference type="InterPro" id="IPR000873">
    <property type="entry name" value="AMP-dep_synth/lig_dom"/>
</dbReference>